<dbReference type="HOGENOM" id="CLU_2403963_0_0_1"/>
<dbReference type="EMBL" id="CM001883">
    <property type="protein sequence ID" value="EOY08784.1"/>
    <property type="molecule type" value="Genomic_DNA"/>
</dbReference>
<gene>
    <name evidence="1" type="ORF">TCM_023925</name>
</gene>
<name>A0A061F2P6_THECC</name>
<organism evidence="1 2">
    <name type="scientific">Theobroma cacao</name>
    <name type="common">Cacao</name>
    <name type="synonym">Cocoa</name>
    <dbReference type="NCBI Taxonomy" id="3641"/>
    <lineage>
        <taxon>Eukaryota</taxon>
        <taxon>Viridiplantae</taxon>
        <taxon>Streptophyta</taxon>
        <taxon>Embryophyta</taxon>
        <taxon>Tracheophyta</taxon>
        <taxon>Spermatophyta</taxon>
        <taxon>Magnoliopsida</taxon>
        <taxon>eudicotyledons</taxon>
        <taxon>Gunneridae</taxon>
        <taxon>Pentapetalae</taxon>
        <taxon>rosids</taxon>
        <taxon>malvids</taxon>
        <taxon>Malvales</taxon>
        <taxon>Malvaceae</taxon>
        <taxon>Byttnerioideae</taxon>
        <taxon>Theobroma</taxon>
    </lineage>
</organism>
<accession>A0A061F2P6</accession>
<sequence>MLSNTFKYCLSLELQKHLEIWLKRHSSLALSATRHYFESVNVSNDKNCINLQQNVSFKSSVEQEEQPAKDHTSKVWSVDMHFGYLVASVISPF</sequence>
<protein>
    <submittedName>
        <fullName evidence="1">Uncharacterized protein</fullName>
    </submittedName>
</protein>
<evidence type="ECO:0000313" key="1">
    <source>
        <dbReference type="EMBL" id="EOY08784.1"/>
    </source>
</evidence>
<proteinExistence type="predicted"/>
<dbReference type="Gramene" id="EOY08784">
    <property type="protein sequence ID" value="EOY08784"/>
    <property type="gene ID" value="TCM_023925"/>
</dbReference>
<dbReference type="AlphaFoldDB" id="A0A061F2P6"/>
<keyword evidence="2" id="KW-1185">Reference proteome</keyword>
<reference evidence="1 2" key="1">
    <citation type="journal article" date="2013" name="Genome Biol.">
        <title>The genome sequence of the most widely cultivated cacao type and its use to identify candidate genes regulating pod color.</title>
        <authorList>
            <person name="Motamayor J.C."/>
            <person name="Mockaitis K."/>
            <person name="Schmutz J."/>
            <person name="Haiminen N."/>
            <person name="Iii D.L."/>
            <person name="Cornejo O."/>
            <person name="Findley S.D."/>
            <person name="Zheng P."/>
            <person name="Utro F."/>
            <person name="Royaert S."/>
            <person name="Saski C."/>
            <person name="Jenkins J."/>
            <person name="Podicheti R."/>
            <person name="Zhao M."/>
            <person name="Scheffler B.E."/>
            <person name="Stack J.C."/>
            <person name="Feltus F.A."/>
            <person name="Mustiga G.M."/>
            <person name="Amores F."/>
            <person name="Phillips W."/>
            <person name="Marelli J.P."/>
            <person name="May G.D."/>
            <person name="Shapiro H."/>
            <person name="Ma J."/>
            <person name="Bustamante C.D."/>
            <person name="Schnell R.J."/>
            <person name="Main D."/>
            <person name="Gilbert D."/>
            <person name="Parida L."/>
            <person name="Kuhn D.N."/>
        </authorList>
    </citation>
    <scope>NUCLEOTIDE SEQUENCE [LARGE SCALE GENOMIC DNA]</scope>
    <source>
        <strain evidence="2">cv. Matina 1-6</strain>
    </source>
</reference>
<dbReference type="Proteomes" id="UP000026915">
    <property type="component" value="Chromosome 5"/>
</dbReference>
<dbReference type="InParanoid" id="A0A061F2P6"/>
<evidence type="ECO:0000313" key="2">
    <source>
        <dbReference type="Proteomes" id="UP000026915"/>
    </source>
</evidence>